<sequence>MQSLSVMIKKASDAREFILQALTILLIRHGFGFLDSEECVTAWRFSLVCSDVPLENGSSSTRIAHIKPDIIAVAKTFVGTKALDGKQILPRIVLGAIPFELIWKNFCSDQLFDISLSLPRPVASSYTTHTESPYVALSSLWDNVVLAYEPV</sequence>
<gene>
    <name evidence="1" type="ORF">Tci_344177</name>
</gene>
<name>A0A699HAE4_TANCI</name>
<protein>
    <submittedName>
        <fullName evidence="1">Protein shoot gravitropism 6 isoform X1</fullName>
    </submittedName>
</protein>
<proteinExistence type="predicted"/>
<comment type="caution">
    <text evidence="1">The sequence shown here is derived from an EMBL/GenBank/DDBJ whole genome shotgun (WGS) entry which is preliminary data.</text>
</comment>
<dbReference type="AlphaFoldDB" id="A0A699HAE4"/>
<dbReference type="EMBL" id="BKCJ010125826">
    <property type="protein sequence ID" value="GEX72202.1"/>
    <property type="molecule type" value="Genomic_DNA"/>
</dbReference>
<evidence type="ECO:0000313" key="1">
    <source>
        <dbReference type="EMBL" id="GEX72202.1"/>
    </source>
</evidence>
<organism evidence="1">
    <name type="scientific">Tanacetum cinerariifolium</name>
    <name type="common">Dalmatian daisy</name>
    <name type="synonym">Chrysanthemum cinerariifolium</name>
    <dbReference type="NCBI Taxonomy" id="118510"/>
    <lineage>
        <taxon>Eukaryota</taxon>
        <taxon>Viridiplantae</taxon>
        <taxon>Streptophyta</taxon>
        <taxon>Embryophyta</taxon>
        <taxon>Tracheophyta</taxon>
        <taxon>Spermatophyta</taxon>
        <taxon>Magnoliopsida</taxon>
        <taxon>eudicotyledons</taxon>
        <taxon>Gunneridae</taxon>
        <taxon>Pentapetalae</taxon>
        <taxon>asterids</taxon>
        <taxon>campanulids</taxon>
        <taxon>Asterales</taxon>
        <taxon>Asteraceae</taxon>
        <taxon>Asteroideae</taxon>
        <taxon>Anthemideae</taxon>
        <taxon>Anthemidinae</taxon>
        <taxon>Tanacetum</taxon>
    </lineage>
</organism>
<reference evidence="1" key="1">
    <citation type="journal article" date="2019" name="Sci. Rep.">
        <title>Draft genome of Tanacetum cinerariifolium, the natural source of mosquito coil.</title>
        <authorList>
            <person name="Yamashiro T."/>
            <person name="Shiraishi A."/>
            <person name="Satake H."/>
            <person name="Nakayama K."/>
        </authorList>
    </citation>
    <scope>NUCLEOTIDE SEQUENCE</scope>
</reference>
<accession>A0A699HAE4</accession>